<organism evidence="2 3">
    <name type="scientific">Ruthenibacterium lactatiformans</name>
    <dbReference type="NCBI Taxonomy" id="1550024"/>
    <lineage>
        <taxon>Bacteria</taxon>
        <taxon>Bacillati</taxon>
        <taxon>Bacillota</taxon>
        <taxon>Clostridia</taxon>
        <taxon>Eubacteriales</taxon>
        <taxon>Oscillospiraceae</taxon>
        <taxon>Ruthenibacterium</taxon>
    </lineage>
</organism>
<gene>
    <name evidence="2" type="ORF">FYJ76_03515</name>
</gene>
<protein>
    <submittedName>
        <fullName evidence="2">DUF3848 domain-containing protein</fullName>
    </submittedName>
</protein>
<evidence type="ECO:0000313" key="3">
    <source>
        <dbReference type="Proteomes" id="UP000431913"/>
    </source>
</evidence>
<accession>A0A6I2U6R7</accession>
<evidence type="ECO:0000259" key="1">
    <source>
        <dbReference type="Pfam" id="PF12959"/>
    </source>
</evidence>
<dbReference type="EMBL" id="VUNJ01000003">
    <property type="protein sequence ID" value="MST91011.1"/>
    <property type="molecule type" value="Genomic_DNA"/>
</dbReference>
<evidence type="ECO:0000313" key="2">
    <source>
        <dbReference type="EMBL" id="MST91011.1"/>
    </source>
</evidence>
<name>A0A6I2U6R7_9FIRM</name>
<feature type="domain" description="DUF3848" evidence="1">
    <location>
        <begin position="9"/>
        <end position="96"/>
    </location>
</feature>
<reference evidence="2 3" key="1">
    <citation type="submission" date="2019-08" db="EMBL/GenBank/DDBJ databases">
        <title>In-depth cultivation of the pig gut microbiome towards novel bacterial diversity and tailored functional studies.</title>
        <authorList>
            <person name="Wylensek D."/>
            <person name="Hitch T.C.A."/>
            <person name="Clavel T."/>
        </authorList>
    </citation>
    <scope>NUCLEOTIDE SEQUENCE [LARGE SCALE GENOMIC DNA]</scope>
    <source>
        <strain evidence="2 3">WCA3-601-WT-6J</strain>
    </source>
</reference>
<dbReference type="Pfam" id="PF12959">
    <property type="entry name" value="DUF3848"/>
    <property type="match status" value="1"/>
</dbReference>
<dbReference type="RefSeq" id="WP_154521566.1">
    <property type="nucleotide sequence ID" value="NZ_DAWBJP010000099.1"/>
</dbReference>
<dbReference type="InterPro" id="IPR024380">
    <property type="entry name" value="DUF3848"/>
</dbReference>
<dbReference type="Proteomes" id="UP000431913">
    <property type="component" value="Unassembled WGS sequence"/>
</dbReference>
<sequence length="115" mass="13139">MSGTLLERLQQKVDAELEQYKSGLLSQGAQAVMDNAYELVIKSELAVLLESAFLSKQQVRALLDQENPLAYIYERWENDHVAIGDLLCDTIYTAGNDAHRERLTKSKQRRKEEAR</sequence>
<dbReference type="AlphaFoldDB" id="A0A6I2U6R7"/>
<comment type="caution">
    <text evidence="2">The sequence shown here is derived from an EMBL/GenBank/DDBJ whole genome shotgun (WGS) entry which is preliminary data.</text>
</comment>
<proteinExistence type="predicted"/>